<gene>
    <name evidence="2" type="ORF">CON65_12605</name>
</gene>
<dbReference type="Proteomes" id="UP000221020">
    <property type="component" value="Unassembled WGS sequence"/>
</dbReference>
<reference evidence="2 3" key="1">
    <citation type="submission" date="2017-09" db="EMBL/GenBank/DDBJ databases">
        <title>Large-scale bioinformatics analysis of Bacillus genomes uncovers conserved roles of natural products in bacterial physiology.</title>
        <authorList>
            <consortium name="Agbiome Team Llc"/>
            <person name="Bleich R.M."/>
            <person name="Grubbs K.J."/>
            <person name="Santa Maria K.C."/>
            <person name="Allen S.E."/>
            <person name="Farag S."/>
            <person name="Shank E.A."/>
            <person name="Bowers A."/>
        </authorList>
    </citation>
    <scope>NUCLEOTIDE SEQUENCE [LARGE SCALE GENOMIC DNA]</scope>
    <source>
        <strain evidence="2 3">AFS092012</strain>
    </source>
</reference>
<organism evidence="2 3">
    <name type="scientific">Bacillus pseudomycoides</name>
    <dbReference type="NCBI Taxonomy" id="64104"/>
    <lineage>
        <taxon>Bacteria</taxon>
        <taxon>Bacillati</taxon>
        <taxon>Bacillota</taxon>
        <taxon>Bacilli</taxon>
        <taxon>Bacillales</taxon>
        <taxon>Bacillaceae</taxon>
        <taxon>Bacillus</taxon>
        <taxon>Bacillus cereus group</taxon>
    </lineage>
</organism>
<evidence type="ECO:0000313" key="3">
    <source>
        <dbReference type="Proteomes" id="UP000221020"/>
    </source>
</evidence>
<proteinExistence type="predicted"/>
<comment type="caution">
    <text evidence="2">The sequence shown here is derived from an EMBL/GenBank/DDBJ whole genome shotgun (WGS) entry which is preliminary data.</text>
</comment>
<protein>
    <submittedName>
        <fullName evidence="2">Uncharacterized protein</fullName>
    </submittedName>
</protein>
<sequence length="136" mass="15336">MDKGLTFLTLALALLWLVFDDLFGEKKFLSKVATALTPNLPSMGDMAAGALNNAQNLTRPAEQQVGDMMHDMGKKIAEKNGDKGTADVLDKMKEKREQEKKDQEKKKQEKKSYLELPDGWGLKGKQIDFNNYIKMK</sequence>
<name>A0AA91VBW8_9BACI</name>
<dbReference type="AlphaFoldDB" id="A0AA91VBW8"/>
<dbReference type="EMBL" id="NVOR01000038">
    <property type="protein sequence ID" value="PED82318.1"/>
    <property type="molecule type" value="Genomic_DNA"/>
</dbReference>
<dbReference type="RefSeq" id="WP_097963239.1">
    <property type="nucleotide sequence ID" value="NZ_NVOR01000038.1"/>
</dbReference>
<evidence type="ECO:0000313" key="2">
    <source>
        <dbReference type="EMBL" id="PED82318.1"/>
    </source>
</evidence>
<evidence type="ECO:0000256" key="1">
    <source>
        <dbReference type="SAM" id="MobiDB-lite"/>
    </source>
</evidence>
<feature type="region of interest" description="Disordered" evidence="1">
    <location>
        <begin position="76"/>
        <end position="111"/>
    </location>
</feature>
<accession>A0AA91VBW8</accession>